<gene>
    <name evidence="1" type="ordered locus">MTR_8g079325</name>
</gene>
<dbReference type="EnsemblPlants" id="KEH20507">
    <property type="protein sequence ID" value="KEH20507"/>
    <property type="gene ID" value="MTR_8g079325"/>
</dbReference>
<accession>A0A072TSW2</accession>
<dbReference type="Proteomes" id="UP000002051">
    <property type="component" value="Chromosome 8"/>
</dbReference>
<keyword evidence="3" id="KW-1185">Reference proteome</keyword>
<evidence type="ECO:0000313" key="1">
    <source>
        <dbReference type="EMBL" id="KEH20507.1"/>
    </source>
</evidence>
<dbReference type="HOGENOM" id="CLU_2389582_0_0_1"/>
<name>A0A072TSW2_MEDTR</name>
<protein>
    <submittedName>
        <fullName evidence="1 2">Uncharacterized protein</fullName>
    </submittedName>
</protein>
<evidence type="ECO:0000313" key="3">
    <source>
        <dbReference type="Proteomes" id="UP000002051"/>
    </source>
</evidence>
<dbReference type="AlphaFoldDB" id="A0A072TSW2"/>
<organism evidence="1 3">
    <name type="scientific">Medicago truncatula</name>
    <name type="common">Barrel medic</name>
    <name type="synonym">Medicago tribuloides</name>
    <dbReference type="NCBI Taxonomy" id="3880"/>
    <lineage>
        <taxon>Eukaryota</taxon>
        <taxon>Viridiplantae</taxon>
        <taxon>Streptophyta</taxon>
        <taxon>Embryophyta</taxon>
        <taxon>Tracheophyta</taxon>
        <taxon>Spermatophyta</taxon>
        <taxon>Magnoliopsida</taxon>
        <taxon>eudicotyledons</taxon>
        <taxon>Gunneridae</taxon>
        <taxon>Pentapetalae</taxon>
        <taxon>rosids</taxon>
        <taxon>fabids</taxon>
        <taxon>Fabales</taxon>
        <taxon>Fabaceae</taxon>
        <taxon>Papilionoideae</taxon>
        <taxon>50 kb inversion clade</taxon>
        <taxon>NPAAA clade</taxon>
        <taxon>Hologalegina</taxon>
        <taxon>IRL clade</taxon>
        <taxon>Trifolieae</taxon>
        <taxon>Medicago</taxon>
    </lineage>
</organism>
<reference evidence="1 3" key="1">
    <citation type="journal article" date="2011" name="Nature">
        <title>The Medicago genome provides insight into the evolution of rhizobial symbioses.</title>
        <authorList>
            <person name="Young N.D."/>
            <person name="Debelle F."/>
            <person name="Oldroyd G.E."/>
            <person name="Geurts R."/>
            <person name="Cannon S.B."/>
            <person name="Udvardi M.K."/>
            <person name="Benedito V.A."/>
            <person name="Mayer K.F."/>
            <person name="Gouzy J."/>
            <person name="Schoof H."/>
            <person name="Van de Peer Y."/>
            <person name="Proost S."/>
            <person name="Cook D.R."/>
            <person name="Meyers B.C."/>
            <person name="Spannagl M."/>
            <person name="Cheung F."/>
            <person name="De Mita S."/>
            <person name="Krishnakumar V."/>
            <person name="Gundlach H."/>
            <person name="Zhou S."/>
            <person name="Mudge J."/>
            <person name="Bharti A.K."/>
            <person name="Murray J.D."/>
            <person name="Naoumkina M.A."/>
            <person name="Rosen B."/>
            <person name="Silverstein K.A."/>
            <person name="Tang H."/>
            <person name="Rombauts S."/>
            <person name="Zhao P.X."/>
            <person name="Zhou P."/>
            <person name="Barbe V."/>
            <person name="Bardou P."/>
            <person name="Bechner M."/>
            <person name="Bellec A."/>
            <person name="Berger A."/>
            <person name="Berges H."/>
            <person name="Bidwell S."/>
            <person name="Bisseling T."/>
            <person name="Choisne N."/>
            <person name="Couloux A."/>
            <person name="Denny R."/>
            <person name="Deshpande S."/>
            <person name="Dai X."/>
            <person name="Doyle J.J."/>
            <person name="Dudez A.M."/>
            <person name="Farmer A.D."/>
            <person name="Fouteau S."/>
            <person name="Franken C."/>
            <person name="Gibelin C."/>
            <person name="Gish J."/>
            <person name="Goldstein S."/>
            <person name="Gonzalez A.J."/>
            <person name="Green P.J."/>
            <person name="Hallab A."/>
            <person name="Hartog M."/>
            <person name="Hua A."/>
            <person name="Humphray S.J."/>
            <person name="Jeong D.H."/>
            <person name="Jing Y."/>
            <person name="Jocker A."/>
            <person name="Kenton S.M."/>
            <person name="Kim D.J."/>
            <person name="Klee K."/>
            <person name="Lai H."/>
            <person name="Lang C."/>
            <person name="Lin S."/>
            <person name="Macmil S.L."/>
            <person name="Magdelenat G."/>
            <person name="Matthews L."/>
            <person name="McCorrison J."/>
            <person name="Monaghan E.L."/>
            <person name="Mun J.H."/>
            <person name="Najar F.Z."/>
            <person name="Nicholson C."/>
            <person name="Noirot C."/>
            <person name="O'Bleness M."/>
            <person name="Paule C.R."/>
            <person name="Poulain J."/>
            <person name="Prion F."/>
            <person name="Qin B."/>
            <person name="Qu C."/>
            <person name="Retzel E.F."/>
            <person name="Riddle C."/>
            <person name="Sallet E."/>
            <person name="Samain S."/>
            <person name="Samson N."/>
            <person name="Sanders I."/>
            <person name="Saurat O."/>
            <person name="Scarpelli C."/>
            <person name="Schiex T."/>
            <person name="Segurens B."/>
            <person name="Severin A.J."/>
            <person name="Sherrier D.J."/>
            <person name="Shi R."/>
            <person name="Sims S."/>
            <person name="Singer S.R."/>
            <person name="Sinharoy S."/>
            <person name="Sterck L."/>
            <person name="Viollet A."/>
            <person name="Wang B.B."/>
            <person name="Wang K."/>
            <person name="Wang M."/>
            <person name="Wang X."/>
            <person name="Warfsmann J."/>
            <person name="Weissenbach J."/>
            <person name="White D.D."/>
            <person name="White J.D."/>
            <person name="Wiley G.B."/>
            <person name="Wincker P."/>
            <person name="Xing Y."/>
            <person name="Yang L."/>
            <person name="Yao Z."/>
            <person name="Ying F."/>
            <person name="Zhai J."/>
            <person name="Zhou L."/>
            <person name="Zuber A."/>
            <person name="Denarie J."/>
            <person name="Dixon R.A."/>
            <person name="May G.D."/>
            <person name="Schwartz D.C."/>
            <person name="Rogers J."/>
            <person name="Quetier F."/>
            <person name="Town C.D."/>
            <person name="Roe B.A."/>
        </authorList>
    </citation>
    <scope>NUCLEOTIDE SEQUENCE [LARGE SCALE GENOMIC DNA]</scope>
    <source>
        <strain evidence="1">A17</strain>
        <strain evidence="2 3">cv. Jemalong A17</strain>
    </source>
</reference>
<proteinExistence type="predicted"/>
<reference evidence="2" key="3">
    <citation type="submission" date="2015-04" db="UniProtKB">
        <authorList>
            <consortium name="EnsemblPlants"/>
        </authorList>
    </citation>
    <scope>IDENTIFICATION</scope>
    <source>
        <strain evidence="2">cv. Jemalong A17</strain>
    </source>
</reference>
<sequence>MTISSDWDKCQREVMSTKINLAYHTKTSRGAYHTQPLYPYKGLVLGGLWILISHSTTLLLTGTRTSLSHVFSSDTSSFEHKGKHFDTQEKHWNF</sequence>
<dbReference type="EMBL" id="CM001224">
    <property type="protein sequence ID" value="KEH20507.1"/>
    <property type="molecule type" value="Genomic_DNA"/>
</dbReference>
<reference evidence="1 3" key="2">
    <citation type="journal article" date="2014" name="BMC Genomics">
        <title>An improved genome release (version Mt4.0) for the model legume Medicago truncatula.</title>
        <authorList>
            <person name="Tang H."/>
            <person name="Krishnakumar V."/>
            <person name="Bidwell S."/>
            <person name="Rosen B."/>
            <person name="Chan A."/>
            <person name="Zhou S."/>
            <person name="Gentzbittel L."/>
            <person name="Childs K.L."/>
            <person name="Yandell M."/>
            <person name="Gundlach H."/>
            <person name="Mayer K.F."/>
            <person name="Schwartz D.C."/>
            <person name="Town C.D."/>
        </authorList>
    </citation>
    <scope>GENOME REANNOTATION</scope>
    <source>
        <strain evidence="1">A17</strain>
        <strain evidence="2 3">cv. Jemalong A17</strain>
    </source>
</reference>
<evidence type="ECO:0000313" key="2">
    <source>
        <dbReference type="EnsemblPlants" id="KEH20507"/>
    </source>
</evidence>